<dbReference type="PANTHER" id="PTHR15004:SF0">
    <property type="entry name" value="GLUTAMYL-TRNA(GLN) AMIDOTRANSFERASE SUBUNIT C, MITOCHONDRIAL"/>
    <property type="match status" value="1"/>
</dbReference>
<keyword evidence="8" id="KW-1185">Reference proteome</keyword>
<evidence type="ECO:0000256" key="3">
    <source>
        <dbReference type="ARBA" id="ARBA00024799"/>
    </source>
</evidence>
<dbReference type="GO" id="GO:0006412">
    <property type="term" value="P:translation"/>
    <property type="evidence" value="ECO:0007669"/>
    <property type="project" value="UniProtKB-UniRule"/>
</dbReference>
<dbReference type="RefSeq" id="WP_077275021.1">
    <property type="nucleotide sequence ID" value="NZ_CP019609.1"/>
</dbReference>
<keyword evidence="7" id="KW-0808">Transferase</keyword>
<name>A0A1Q2D3P9_9ENTE</name>
<dbReference type="HAMAP" id="MF_00122">
    <property type="entry name" value="GatC"/>
    <property type="match status" value="1"/>
</dbReference>
<dbReference type="GO" id="GO:0070681">
    <property type="term" value="P:glutaminyl-tRNAGln biosynthesis via transamidation"/>
    <property type="evidence" value="ECO:0007669"/>
    <property type="project" value="TreeGrafter"/>
</dbReference>
<evidence type="ECO:0000313" key="8">
    <source>
        <dbReference type="Proteomes" id="UP000188246"/>
    </source>
</evidence>
<evidence type="ECO:0000256" key="4">
    <source>
        <dbReference type="ARBA" id="ARBA00047380"/>
    </source>
</evidence>
<dbReference type="GO" id="GO:0050567">
    <property type="term" value="F:glutaminyl-tRNA synthase (glutamine-hydrolyzing) activity"/>
    <property type="evidence" value="ECO:0007669"/>
    <property type="project" value="UniProtKB-UniRule"/>
</dbReference>
<dbReference type="GO" id="GO:0016740">
    <property type="term" value="F:transferase activity"/>
    <property type="evidence" value="ECO:0007669"/>
    <property type="project" value="UniProtKB-KW"/>
</dbReference>
<evidence type="ECO:0000313" key="7">
    <source>
        <dbReference type="EMBL" id="AQP52925.1"/>
    </source>
</evidence>
<dbReference type="EMBL" id="CP019609">
    <property type="protein sequence ID" value="AQP52925.1"/>
    <property type="molecule type" value="Genomic_DNA"/>
</dbReference>
<dbReference type="KEGG" id="vpi:BW732_00915"/>
<reference evidence="7 8" key="1">
    <citation type="journal article" date="2010" name="Int. J. Syst. Evol. Microbiol.">
        <title>Vagococcus penaei sp. nov., isolated from spoilage microbiota of cooked shrimp (Penaeus vannamei).</title>
        <authorList>
            <person name="Jaffres E."/>
            <person name="Prevost H."/>
            <person name="Rossero A."/>
            <person name="Joffraud J.J."/>
            <person name="Dousset X."/>
        </authorList>
    </citation>
    <scope>NUCLEOTIDE SEQUENCE [LARGE SCALE GENOMIC DNA]</scope>
    <source>
        <strain evidence="7 8">CD276</strain>
    </source>
</reference>
<comment type="catalytic activity">
    <reaction evidence="5 6">
        <text>L-glutamyl-tRNA(Gln) + L-glutamine + ATP + H2O = L-glutaminyl-tRNA(Gln) + L-glutamate + ADP + phosphate + H(+)</text>
        <dbReference type="Rhea" id="RHEA:17521"/>
        <dbReference type="Rhea" id="RHEA-COMP:9681"/>
        <dbReference type="Rhea" id="RHEA-COMP:9684"/>
        <dbReference type="ChEBI" id="CHEBI:15377"/>
        <dbReference type="ChEBI" id="CHEBI:15378"/>
        <dbReference type="ChEBI" id="CHEBI:29985"/>
        <dbReference type="ChEBI" id="CHEBI:30616"/>
        <dbReference type="ChEBI" id="CHEBI:43474"/>
        <dbReference type="ChEBI" id="CHEBI:58359"/>
        <dbReference type="ChEBI" id="CHEBI:78520"/>
        <dbReference type="ChEBI" id="CHEBI:78521"/>
        <dbReference type="ChEBI" id="CHEBI:456216"/>
    </reaction>
</comment>
<dbReference type="SUPFAM" id="SSF141000">
    <property type="entry name" value="Glu-tRNAGln amidotransferase C subunit"/>
    <property type="match status" value="1"/>
</dbReference>
<accession>A0A1Q2D3P9</accession>
<evidence type="ECO:0000256" key="1">
    <source>
        <dbReference type="ARBA" id="ARBA00010757"/>
    </source>
</evidence>
<dbReference type="EC" id="6.3.5.-" evidence="6"/>
<dbReference type="AlphaFoldDB" id="A0A1Q2D3P9"/>
<proteinExistence type="inferred from homology"/>
<comment type="similarity">
    <text evidence="1 6">Belongs to the GatC family.</text>
</comment>
<keyword evidence="6" id="KW-0547">Nucleotide-binding</keyword>
<dbReference type="GO" id="GO:0005524">
    <property type="term" value="F:ATP binding"/>
    <property type="evidence" value="ECO:0007669"/>
    <property type="project" value="UniProtKB-KW"/>
</dbReference>
<gene>
    <name evidence="6" type="primary">gatC</name>
    <name evidence="7" type="ORF">BW732_00915</name>
</gene>
<dbReference type="Pfam" id="PF02686">
    <property type="entry name" value="GatC"/>
    <property type="match status" value="1"/>
</dbReference>
<keyword evidence="6" id="KW-0648">Protein biosynthesis</keyword>
<comment type="subunit">
    <text evidence="2 6">Heterotrimer of A, B and C subunits.</text>
</comment>
<comment type="catalytic activity">
    <reaction evidence="4 6">
        <text>L-aspartyl-tRNA(Asn) + L-glutamine + ATP + H2O = L-asparaginyl-tRNA(Asn) + L-glutamate + ADP + phosphate + 2 H(+)</text>
        <dbReference type="Rhea" id="RHEA:14513"/>
        <dbReference type="Rhea" id="RHEA-COMP:9674"/>
        <dbReference type="Rhea" id="RHEA-COMP:9677"/>
        <dbReference type="ChEBI" id="CHEBI:15377"/>
        <dbReference type="ChEBI" id="CHEBI:15378"/>
        <dbReference type="ChEBI" id="CHEBI:29985"/>
        <dbReference type="ChEBI" id="CHEBI:30616"/>
        <dbReference type="ChEBI" id="CHEBI:43474"/>
        <dbReference type="ChEBI" id="CHEBI:58359"/>
        <dbReference type="ChEBI" id="CHEBI:78515"/>
        <dbReference type="ChEBI" id="CHEBI:78516"/>
        <dbReference type="ChEBI" id="CHEBI:456216"/>
    </reaction>
</comment>
<keyword evidence="6" id="KW-0067">ATP-binding</keyword>
<keyword evidence="6" id="KW-0436">Ligase</keyword>
<organism evidence="7 8">
    <name type="scientific">Vagococcus penaei</name>
    <dbReference type="NCBI Taxonomy" id="633807"/>
    <lineage>
        <taxon>Bacteria</taxon>
        <taxon>Bacillati</taxon>
        <taxon>Bacillota</taxon>
        <taxon>Bacilli</taxon>
        <taxon>Lactobacillales</taxon>
        <taxon>Enterococcaceae</taxon>
        <taxon>Vagococcus</taxon>
    </lineage>
</organism>
<dbReference type="NCBIfam" id="TIGR00135">
    <property type="entry name" value="gatC"/>
    <property type="match status" value="1"/>
</dbReference>
<dbReference type="OrthoDB" id="9813938at2"/>
<dbReference type="Proteomes" id="UP000188246">
    <property type="component" value="Chromosome"/>
</dbReference>
<comment type="function">
    <text evidence="3 6">Allows the formation of correctly charged Asn-tRNA(Asn) or Gln-tRNA(Gln) through the transamidation of misacylated Asp-tRNA(Asn) or Glu-tRNA(Gln) in organisms which lack either or both of asparaginyl-tRNA or glutaminyl-tRNA synthetases. The reaction takes place in the presence of glutamine and ATP through an activated phospho-Asp-tRNA(Asn) or phospho-Glu-tRNA(Gln).</text>
</comment>
<sequence>MSITKEEIQRVAQLSKLTFSDADLELYTEQMGKIIAMMEKLENVDTEGVPFTSNVTERVSVLREDNVLTGESREELLKNVPETEDGFIKVPAIMDNGEVGA</sequence>
<dbReference type="InterPro" id="IPR003837">
    <property type="entry name" value="GatC"/>
</dbReference>
<dbReference type="Gene3D" id="1.10.20.60">
    <property type="entry name" value="Glu-tRNAGln amidotransferase C subunit, N-terminal domain"/>
    <property type="match status" value="1"/>
</dbReference>
<evidence type="ECO:0000256" key="6">
    <source>
        <dbReference type="HAMAP-Rule" id="MF_00122"/>
    </source>
</evidence>
<dbReference type="InterPro" id="IPR036113">
    <property type="entry name" value="Asp/Glu-ADT_sf_sub_c"/>
</dbReference>
<evidence type="ECO:0000256" key="5">
    <source>
        <dbReference type="ARBA" id="ARBA00047913"/>
    </source>
</evidence>
<protein>
    <recommendedName>
        <fullName evidence="6">Aspartyl/glutamyl-tRNA(Asn/Gln) amidotransferase subunit C</fullName>
        <shortName evidence="6">Asp/Glu-ADT subunit C</shortName>
        <ecNumber evidence="6">6.3.5.-</ecNumber>
    </recommendedName>
</protein>
<dbReference type="STRING" id="633807.BW732_00915"/>
<evidence type="ECO:0000256" key="2">
    <source>
        <dbReference type="ARBA" id="ARBA00011123"/>
    </source>
</evidence>
<dbReference type="GO" id="GO:0006450">
    <property type="term" value="P:regulation of translational fidelity"/>
    <property type="evidence" value="ECO:0007669"/>
    <property type="project" value="InterPro"/>
</dbReference>
<dbReference type="GO" id="GO:0050566">
    <property type="term" value="F:asparaginyl-tRNA synthase (glutamine-hydrolyzing) activity"/>
    <property type="evidence" value="ECO:0007669"/>
    <property type="project" value="RHEA"/>
</dbReference>
<dbReference type="PANTHER" id="PTHR15004">
    <property type="entry name" value="GLUTAMYL-TRNA(GLN) AMIDOTRANSFERASE SUBUNIT C, MITOCHONDRIAL"/>
    <property type="match status" value="1"/>
</dbReference>